<comment type="caution">
    <text evidence="3">The sequence shown here is derived from an EMBL/GenBank/DDBJ whole genome shotgun (WGS) entry which is preliminary data.</text>
</comment>
<evidence type="ECO:0000313" key="4">
    <source>
        <dbReference type="Proteomes" id="UP001500751"/>
    </source>
</evidence>
<evidence type="ECO:0000256" key="1">
    <source>
        <dbReference type="SAM" id="SignalP"/>
    </source>
</evidence>
<dbReference type="PANTHER" id="PTHR42976:SF1">
    <property type="entry name" value="GH18 DOMAIN-CONTAINING PROTEIN-RELATED"/>
    <property type="match status" value="1"/>
</dbReference>
<evidence type="ECO:0000313" key="3">
    <source>
        <dbReference type="EMBL" id="GAA2044303.1"/>
    </source>
</evidence>
<dbReference type="Proteomes" id="UP001500751">
    <property type="component" value="Unassembled WGS sequence"/>
</dbReference>
<dbReference type="InterPro" id="IPR052750">
    <property type="entry name" value="GH18_Chitinase"/>
</dbReference>
<dbReference type="Pfam" id="PF00652">
    <property type="entry name" value="Ricin_B_lectin"/>
    <property type="match status" value="1"/>
</dbReference>
<keyword evidence="1" id="KW-0732">Signal</keyword>
<dbReference type="InterPro" id="IPR017853">
    <property type="entry name" value="GH"/>
</dbReference>
<dbReference type="CDD" id="cd23451">
    <property type="entry name" value="beta-trefoil_Ricin_laminarinase"/>
    <property type="match status" value="1"/>
</dbReference>
<dbReference type="RefSeq" id="WP_344668543.1">
    <property type="nucleotide sequence ID" value="NZ_BAAAQN010000037.1"/>
</dbReference>
<dbReference type="Gene3D" id="2.80.10.50">
    <property type="match status" value="2"/>
</dbReference>
<dbReference type="InterPro" id="IPR000772">
    <property type="entry name" value="Ricin_B_lectin"/>
</dbReference>
<proteinExistence type="predicted"/>
<reference evidence="3 4" key="1">
    <citation type="journal article" date="2019" name="Int. J. Syst. Evol. Microbiol.">
        <title>The Global Catalogue of Microorganisms (GCM) 10K type strain sequencing project: providing services to taxonomists for standard genome sequencing and annotation.</title>
        <authorList>
            <consortium name="The Broad Institute Genomics Platform"/>
            <consortium name="The Broad Institute Genome Sequencing Center for Infectious Disease"/>
            <person name="Wu L."/>
            <person name="Ma J."/>
        </authorList>
    </citation>
    <scope>NUCLEOTIDE SEQUENCE [LARGE SCALE GENOMIC DNA]</scope>
    <source>
        <strain evidence="3 4">JCM 16014</strain>
    </source>
</reference>
<gene>
    <name evidence="3" type="ORF">GCM10009839_54830</name>
</gene>
<keyword evidence="4" id="KW-1185">Reference proteome</keyword>
<feature type="domain" description="GH18" evidence="2">
    <location>
        <begin position="42"/>
        <end position="319"/>
    </location>
</feature>
<dbReference type="PANTHER" id="PTHR42976">
    <property type="entry name" value="BIFUNCTIONAL CHITINASE/LYSOZYME-RELATED"/>
    <property type="match status" value="1"/>
</dbReference>
<dbReference type="SMART" id="SM00458">
    <property type="entry name" value="RICIN"/>
    <property type="match status" value="1"/>
</dbReference>
<organism evidence="3 4">
    <name type="scientific">Catenulispora yoronensis</name>
    <dbReference type="NCBI Taxonomy" id="450799"/>
    <lineage>
        <taxon>Bacteria</taxon>
        <taxon>Bacillati</taxon>
        <taxon>Actinomycetota</taxon>
        <taxon>Actinomycetes</taxon>
        <taxon>Catenulisporales</taxon>
        <taxon>Catenulisporaceae</taxon>
        <taxon>Catenulispora</taxon>
    </lineage>
</organism>
<dbReference type="PROSITE" id="PS51910">
    <property type="entry name" value="GH18_2"/>
    <property type="match status" value="1"/>
</dbReference>
<protein>
    <recommendedName>
        <fullName evidence="2">GH18 domain-containing protein</fullName>
    </recommendedName>
</protein>
<dbReference type="EMBL" id="BAAAQN010000037">
    <property type="protein sequence ID" value="GAA2044303.1"/>
    <property type="molecule type" value="Genomic_DNA"/>
</dbReference>
<dbReference type="Gene3D" id="3.20.20.80">
    <property type="entry name" value="Glycosidases"/>
    <property type="match status" value="1"/>
</dbReference>
<feature type="signal peptide" evidence="1">
    <location>
        <begin position="1"/>
        <end position="36"/>
    </location>
</feature>
<name>A0ABN2UWI1_9ACTN</name>
<dbReference type="SUPFAM" id="SSF50370">
    <property type="entry name" value="Ricin B-like lectins"/>
    <property type="match status" value="1"/>
</dbReference>
<evidence type="ECO:0000259" key="2">
    <source>
        <dbReference type="PROSITE" id="PS51910"/>
    </source>
</evidence>
<dbReference type="InterPro" id="IPR035992">
    <property type="entry name" value="Ricin_B-like_lectins"/>
</dbReference>
<dbReference type="SUPFAM" id="SSF51445">
    <property type="entry name" value="(Trans)glycosidases"/>
    <property type="match status" value="1"/>
</dbReference>
<dbReference type="InterPro" id="IPR001223">
    <property type="entry name" value="Glyco_hydro18_cat"/>
</dbReference>
<sequence>MGTPRTHRLRAAVTAALTAVGAALGTAALATAPAHAASTFPAHYAAPYLQLSSSTVGDMAADQGATGLKYYTLAFLIPQSGCTAQWEDGGYSVGSFTSQINSLKASGGDVIISFGGAEGGELAQTCTSVSSLTAAYKNIVTTYGVTRLDFDIEGGVLNDTGATTRRDQALAALQSQVPGLQVDFTLGVDPSGLPGGQLNLLRDAKNQGVNVSVVNIMTMDYYDGQPVINDALSSARGTAAQLASLYGISTSAAYAKMGLTPIAGNNDDGAPFSQGDAQTLESFAASNGVAELAFWEVDGYDKNVGYAYSRIFNAITGTTGGGGGGGGGGHTGQIVGYQGLCLDDKSASTANFNPITIYTCNGTGAQTWTVDSTGHTLKVLGKCLDVSGAGTANGTLVDLYDCNGTAAQVWQPQSNGTLLNPNSGKCLDDTGWSTTPGTQVQIWSCAGTANQKWTLP</sequence>
<feature type="chain" id="PRO_5045704936" description="GH18 domain-containing protein" evidence="1">
    <location>
        <begin position="37"/>
        <end position="456"/>
    </location>
</feature>
<dbReference type="PROSITE" id="PS50231">
    <property type="entry name" value="RICIN_B_LECTIN"/>
    <property type="match status" value="1"/>
</dbReference>
<accession>A0ABN2UWI1</accession>